<dbReference type="Proteomes" id="UP001163046">
    <property type="component" value="Unassembled WGS sequence"/>
</dbReference>
<feature type="domain" description="Ribosomal RNA adenine methylase transferase N-terminal" evidence="13">
    <location>
        <begin position="41"/>
        <end position="232"/>
    </location>
</feature>
<evidence type="ECO:0000256" key="6">
    <source>
        <dbReference type="ARBA" id="ARBA00022884"/>
    </source>
</evidence>
<dbReference type="InterPro" id="IPR011530">
    <property type="entry name" value="rRNA_adenine_dimethylase"/>
</dbReference>
<organism evidence="14 15">
    <name type="scientific">Desmophyllum pertusum</name>
    <dbReference type="NCBI Taxonomy" id="174260"/>
    <lineage>
        <taxon>Eukaryota</taxon>
        <taxon>Metazoa</taxon>
        <taxon>Cnidaria</taxon>
        <taxon>Anthozoa</taxon>
        <taxon>Hexacorallia</taxon>
        <taxon>Scleractinia</taxon>
        <taxon>Caryophylliina</taxon>
        <taxon>Caryophylliidae</taxon>
        <taxon>Desmophyllum</taxon>
    </lineage>
</organism>
<dbReference type="PROSITE" id="PS51689">
    <property type="entry name" value="SAM_RNA_A_N6_MT"/>
    <property type="match status" value="1"/>
</dbReference>
<dbReference type="NCBIfam" id="TIGR00755">
    <property type="entry name" value="ksgA"/>
    <property type="match status" value="1"/>
</dbReference>
<reference evidence="14" key="1">
    <citation type="submission" date="2023-01" db="EMBL/GenBank/DDBJ databases">
        <title>Genome assembly of the deep-sea coral Lophelia pertusa.</title>
        <authorList>
            <person name="Herrera S."/>
            <person name="Cordes E."/>
        </authorList>
    </citation>
    <scope>NUCLEOTIDE SEQUENCE</scope>
    <source>
        <strain evidence="14">USNM1676648</strain>
        <tissue evidence="14">Polyp</tissue>
    </source>
</reference>
<evidence type="ECO:0000256" key="12">
    <source>
        <dbReference type="RuleBase" id="RU362106"/>
    </source>
</evidence>
<dbReference type="InterPro" id="IPR020598">
    <property type="entry name" value="rRNA_Ade_methylase_Trfase_N"/>
</dbReference>
<keyword evidence="15" id="KW-1185">Reference proteome</keyword>
<dbReference type="EC" id="2.1.1.-" evidence="12"/>
<feature type="binding site" evidence="11">
    <location>
        <position position="139"/>
    </location>
    <ligand>
        <name>S-adenosyl-L-methionine</name>
        <dbReference type="ChEBI" id="CHEBI:59789"/>
    </ligand>
</feature>
<evidence type="ECO:0000259" key="13">
    <source>
        <dbReference type="SMART" id="SM00650"/>
    </source>
</evidence>
<dbReference type="InterPro" id="IPR001737">
    <property type="entry name" value="KsgA/Erm"/>
</dbReference>
<feature type="binding site" evidence="11">
    <location>
        <position position="34"/>
    </location>
    <ligand>
        <name>S-adenosyl-L-methionine</name>
        <dbReference type="ChEBI" id="CHEBI:59789"/>
    </ligand>
</feature>
<keyword evidence="2 12" id="KW-0698">rRNA processing</keyword>
<dbReference type="SMART" id="SM00650">
    <property type="entry name" value="rADc"/>
    <property type="match status" value="1"/>
</dbReference>
<feature type="binding site" evidence="11">
    <location>
        <position position="82"/>
    </location>
    <ligand>
        <name>S-adenosyl-L-methionine</name>
        <dbReference type="ChEBI" id="CHEBI:59789"/>
    </ligand>
</feature>
<accession>A0A9W9ZQB7</accession>
<dbReference type="GO" id="GO:0005759">
    <property type="term" value="C:mitochondrial matrix"/>
    <property type="evidence" value="ECO:0007669"/>
    <property type="project" value="TreeGrafter"/>
</dbReference>
<dbReference type="PANTHER" id="PTHR11727">
    <property type="entry name" value="DIMETHYLADENOSINE TRANSFERASE"/>
    <property type="match status" value="1"/>
</dbReference>
<dbReference type="GO" id="GO:0006391">
    <property type="term" value="P:transcription initiation at mitochondrial promoter"/>
    <property type="evidence" value="ECO:0007669"/>
    <property type="project" value="TreeGrafter"/>
</dbReference>
<evidence type="ECO:0000256" key="7">
    <source>
        <dbReference type="ARBA" id="ARBA00022946"/>
    </source>
</evidence>
<feature type="binding site" evidence="11">
    <location>
        <position position="36"/>
    </location>
    <ligand>
        <name>S-adenosyl-L-methionine</name>
        <dbReference type="ChEBI" id="CHEBI:59789"/>
    </ligand>
</feature>
<dbReference type="CDD" id="cd02440">
    <property type="entry name" value="AdoMet_MTases"/>
    <property type="match status" value="1"/>
</dbReference>
<name>A0A9W9ZQB7_9CNID</name>
<keyword evidence="8" id="KW-0805">Transcription regulation</keyword>
<dbReference type="AlphaFoldDB" id="A0A9W9ZQB7"/>
<dbReference type="FunFam" id="3.40.50.150:FF:000109">
    <property type="entry name" value="rRNA adenine N(6)-methyltransferase"/>
    <property type="match status" value="1"/>
</dbReference>
<dbReference type="Pfam" id="PF00398">
    <property type="entry name" value="RrnaAD"/>
    <property type="match status" value="1"/>
</dbReference>
<evidence type="ECO:0000313" key="14">
    <source>
        <dbReference type="EMBL" id="KAJ7385847.1"/>
    </source>
</evidence>
<keyword evidence="9" id="KW-0496">Mitochondrion</keyword>
<feature type="binding site" evidence="11">
    <location>
        <position position="60"/>
    </location>
    <ligand>
        <name>S-adenosyl-L-methionine</name>
        <dbReference type="ChEBI" id="CHEBI:59789"/>
    </ligand>
</feature>
<gene>
    <name evidence="14" type="primary">TFB1M</name>
    <name evidence="14" type="ORF">OS493_013883</name>
</gene>
<keyword evidence="10" id="KW-0804">Transcription</keyword>
<keyword evidence="7" id="KW-0809">Transit peptide</keyword>
<evidence type="ECO:0000256" key="3">
    <source>
        <dbReference type="ARBA" id="ARBA00022603"/>
    </source>
</evidence>
<evidence type="ECO:0000256" key="8">
    <source>
        <dbReference type="ARBA" id="ARBA00023015"/>
    </source>
</evidence>
<dbReference type="OrthoDB" id="16079at2759"/>
<comment type="subcellular location">
    <subcellularLocation>
        <location evidence="1">Mitochondrion</location>
    </subcellularLocation>
</comment>
<evidence type="ECO:0000256" key="2">
    <source>
        <dbReference type="ARBA" id="ARBA00022552"/>
    </source>
</evidence>
<comment type="caution">
    <text evidence="14">The sequence shown here is derived from an EMBL/GenBank/DDBJ whole genome shotgun (WGS) entry which is preliminary data.</text>
</comment>
<sequence>MSANPLPLRLPPMPKVADLLRVYGLSAKKQLSQNFILDLNVTDKIAKVADVFDCHVCEVGAGPGSLTRSLLHAGAKHVAAVEIDRRFLPSLEMLESASRGRLSIHRADIMKFYIPDAFPKADIMKWQSNDIPGVRMVGNLPFNVSIPLLLQWLEAIPQRAGPFTFGRTPMALVFQKEVAENIQAPPGDKECTRLSIMTQYLCEVNKKYLLPSKVFVPEPKIDAMLLRFVPRVTPLIDAPFIVVEQVVKALFSDRRKTIKTPLRKLFPTKPELLEELFERTGVDSTRRAHEVGFEDYGKICQTFIEMSREHDMPVTPLRVRKPVAIATVKDTGKDANANELQINRTQTTEA</sequence>
<evidence type="ECO:0000256" key="5">
    <source>
        <dbReference type="ARBA" id="ARBA00022691"/>
    </source>
</evidence>
<evidence type="ECO:0000256" key="4">
    <source>
        <dbReference type="ARBA" id="ARBA00022679"/>
    </source>
</evidence>
<dbReference type="Gene3D" id="1.10.8.100">
    <property type="entry name" value="Ribosomal RNA adenine dimethylase-like, domain 2"/>
    <property type="match status" value="1"/>
</dbReference>
<dbReference type="SUPFAM" id="SSF53335">
    <property type="entry name" value="S-adenosyl-L-methionine-dependent methyltransferases"/>
    <property type="match status" value="1"/>
</dbReference>
<keyword evidence="6 11" id="KW-0694">RNA-binding</keyword>
<evidence type="ECO:0000313" key="15">
    <source>
        <dbReference type="Proteomes" id="UP001163046"/>
    </source>
</evidence>
<dbReference type="EMBL" id="MU825879">
    <property type="protein sequence ID" value="KAJ7385847.1"/>
    <property type="molecule type" value="Genomic_DNA"/>
</dbReference>
<keyword evidence="4 11" id="KW-0808">Transferase</keyword>
<dbReference type="GO" id="GO:0003723">
    <property type="term" value="F:RNA binding"/>
    <property type="evidence" value="ECO:0007669"/>
    <property type="project" value="UniProtKB-UniRule"/>
</dbReference>
<evidence type="ECO:0000256" key="9">
    <source>
        <dbReference type="ARBA" id="ARBA00023128"/>
    </source>
</evidence>
<evidence type="ECO:0000256" key="10">
    <source>
        <dbReference type="ARBA" id="ARBA00023163"/>
    </source>
</evidence>
<dbReference type="PANTHER" id="PTHR11727:SF17">
    <property type="entry name" value="DIMETHYLADENOSINE TRANSFERASE 1, MITOCHONDRIAL"/>
    <property type="match status" value="1"/>
</dbReference>
<dbReference type="GO" id="GO:0034246">
    <property type="term" value="F:mitochondrial transcription factor activity"/>
    <property type="evidence" value="ECO:0007669"/>
    <property type="project" value="TreeGrafter"/>
</dbReference>
<dbReference type="Gene3D" id="3.40.50.150">
    <property type="entry name" value="Vaccinia Virus protein VP39"/>
    <property type="match status" value="1"/>
</dbReference>
<dbReference type="InterPro" id="IPR029063">
    <property type="entry name" value="SAM-dependent_MTases_sf"/>
</dbReference>
<evidence type="ECO:0000256" key="11">
    <source>
        <dbReference type="PROSITE-ProRule" id="PRU01026"/>
    </source>
</evidence>
<feature type="binding site" evidence="11">
    <location>
        <position position="108"/>
    </location>
    <ligand>
        <name>S-adenosyl-L-methionine</name>
        <dbReference type="ChEBI" id="CHEBI:59789"/>
    </ligand>
</feature>
<comment type="similarity">
    <text evidence="11 12">Belongs to the class I-like SAM-binding methyltransferase superfamily. rRNA adenine N(6)-methyltransferase family.</text>
</comment>
<keyword evidence="5 11" id="KW-0949">S-adenosyl-L-methionine</keyword>
<protein>
    <recommendedName>
        <fullName evidence="12">rRNA adenine N(6)-methyltransferase</fullName>
        <ecNumber evidence="12">2.1.1.-</ecNumber>
    </recommendedName>
</protein>
<evidence type="ECO:0000256" key="1">
    <source>
        <dbReference type="ARBA" id="ARBA00004173"/>
    </source>
</evidence>
<dbReference type="GO" id="GO:0000179">
    <property type="term" value="F:rRNA (adenine-N6,N6-)-dimethyltransferase activity"/>
    <property type="evidence" value="ECO:0007669"/>
    <property type="project" value="UniProtKB-UniRule"/>
</dbReference>
<dbReference type="InterPro" id="IPR023165">
    <property type="entry name" value="rRNA_Ade_diMease-like_C"/>
</dbReference>
<keyword evidence="3 11" id="KW-0489">Methyltransferase</keyword>
<proteinExistence type="inferred from homology"/>